<accession>A0AAD7FD17</accession>
<name>A0AAD7FD17_9AGAR</name>
<evidence type="ECO:0000313" key="2">
    <source>
        <dbReference type="EMBL" id="KAJ7613027.1"/>
    </source>
</evidence>
<organism evidence="2 3">
    <name type="scientific">Roridomyces roridus</name>
    <dbReference type="NCBI Taxonomy" id="1738132"/>
    <lineage>
        <taxon>Eukaryota</taxon>
        <taxon>Fungi</taxon>
        <taxon>Dikarya</taxon>
        <taxon>Basidiomycota</taxon>
        <taxon>Agaricomycotina</taxon>
        <taxon>Agaricomycetes</taxon>
        <taxon>Agaricomycetidae</taxon>
        <taxon>Agaricales</taxon>
        <taxon>Marasmiineae</taxon>
        <taxon>Mycenaceae</taxon>
        <taxon>Roridomyces</taxon>
    </lineage>
</organism>
<feature type="region of interest" description="Disordered" evidence="1">
    <location>
        <begin position="1"/>
        <end position="35"/>
    </location>
</feature>
<evidence type="ECO:0008006" key="4">
    <source>
        <dbReference type="Google" id="ProtNLM"/>
    </source>
</evidence>
<reference evidence="2" key="1">
    <citation type="submission" date="2023-03" db="EMBL/GenBank/DDBJ databases">
        <title>Massive genome expansion in bonnet fungi (Mycena s.s.) driven by repeated elements and novel gene families across ecological guilds.</title>
        <authorList>
            <consortium name="Lawrence Berkeley National Laboratory"/>
            <person name="Harder C.B."/>
            <person name="Miyauchi S."/>
            <person name="Viragh M."/>
            <person name="Kuo A."/>
            <person name="Thoen E."/>
            <person name="Andreopoulos B."/>
            <person name="Lu D."/>
            <person name="Skrede I."/>
            <person name="Drula E."/>
            <person name="Henrissat B."/>
            <person name="Morin E."/>
            <person name="Kohler A."/>
            <person name="Barry K."/>
            <person name="LaButti K."/>
            <person name="Morin E."/>
            <person name="Salamov A."/>
            <person name="Lipzen A."/>
            <person name="Mereny Z."/>
            <person name="Hegedus B."/>
            <person name="Baldrian P."/>
            <person name="Stursova M."/>
            <person name="Weitz H."/>
            <person name="Taylor A."/>
            <person name="Grigoriev I.V."/>
            <person name="Nagy L.G."/>
            <person name="Martin F."/>
            <person name="Kauserud H."/>
        </authorList>
    </citation>
    <scope>NUCLEOTIDE SEQUENCE</scope>
    <source>
        <strain evidence="2">9284</strain>
    </source>
</reference>
<proteinExistence type="predicted"/>
<gene>
    <name evidence="2" type="ORF">FB45DRAFT_1065152</name>
</gene>
<dbReference type="SUPFAM" id="SSF81383">
    <property type="entry name" value="F-box domain"/>
    <property type="match status" value="1"/>
</dbReference>
<dbReference type="EMBL" id="JARKIF010000029">
    <property type="protein sequence ID" value="KAJ7613027.1"/>
    <property type="molecule type" value="Genomic_DNA"/>
</dbReference>
<dbReference type="AlphaFoldDB" id="A0AAD7FD17"/>
<dbReference type="Proteomes" id="UP001221142">
    <property type="component" value="Unassembled WGS sequence"/>
</dbReference>
<evidence type="ECO:0000256" key="1">
    <source>
        <dbReference type="SAM" id="MobiDB-lite"/>
    </source>
</evidence>
<keyword evidence="3" id="KW-1185">Reference proteome</keyword>
<protein>
    <recommendedName>
        <fullName evidence="4">F-box domain-containing protein</fullName>
    </recommendedName>
</protein>
<sequence length="353" mass="40381">MSSFPALHDRRDDDDELAATNEADSLGELEHQSSRAQLDPVASLPLELSTDIFTQALPETPDMRASCTLILVCHAWSDIALATPALWNNITDAGIPPAKFADVLRVWLGRGGNYPLSLSILQYMDQASVATTVSALGEHAHRLQTLDMFFVHTEHGITYLGYNPITSDILSHLTLPSLRTLRIPEPNNRDEVLIDFLTRSRPPLRTLQLASTATETMVEIARCVPLSRNSTSRYSSVFQTYSRSTNLDMFPELRSITINATWPHRRPIVYERVLDFLGNRDAVKTLRIIVDDDDTMNERRVCRHRIYDQFRKFQKGGTKIHVGMPDMNFLSTEFSYFEIRRVVEDYRRRLRYH</sequence>
<comment type="caution">
    <text evidence="2">The sequence shown here is derived from an EMBL/GenBank/DDBJ whole genome shotgun (WGS) entry which is preliminary data.</text>
</comment>
<evidence type="ECO:0000313" key="3">
    <source>
        <dbReference type="Proteomes" id="UP001221142"/>
    </source>
</evidence>
<dbReference type="InterPro" id="IPR036047">
    <property type="entry name" value="F-box-like_dom_sf"/>
</dbReference>